<comment type="caution">
    <text evidence="1">The sequence shown here is derived from an EMBL/GenBank/DDBJ whole genome shotgun (WGS) entry which is preliminary data.</text>
</comment>
<protein>
    <submittedName>
        <fullName evidence="1">Uncharacterized protein</fullName>
    </submittedName>
</protein>
<organism evidence="1 2">
    <name type="scientific">Candidatus Uhrbacteria bacterium RIFOXYB2_FULL_57_15</name>
    <dbReference type="NCBI Taxonomy" id="1802422"/>
    <lineage>
        <taxon>Bacteria</taxon>
        <taxon>Candidatus Uhriibacteriota</taxon>
    </lineage>
</organism>
<dbReference type="EMBL" id="MGFE01000025">
    <property type="protein sequence ID" value="OGL98036.1"/>
    <property type="molecule type" value="Genomic_DNA"/>
</dbReference>
<accession>A0A1F7W5Z0</accession>
<evidence type="ECO:0000313" key="1">
    <source>
        <dbReference type="EMBL" id="OGL98036.1"/>
    </source>
</evidence>
<gene>
    <name evidence="1" type="ORF">A2304_00820</name>
</gene>
<dbReference type="Proteomes" id="UP000176501">
    <property type="component" value="Unassembled WGS sequence"/>
</dbReference>
<sequence length="666" mass="77309">MNRFSEAAPRHEQSTPDFGKVYEELDKILDGNNAYSNKDNAERFLELLRKVSRDDSDEAYELISYYLGSSKREKTHSLLLQSTTFIEEHSQELMQLLGVEDFMNSLRSRNKNLFKIHFASMLEKDGPAIGGLNTEKYLDELDGLSEQTKKKLLGKHAETIARYYMRENESELVLFARREMDARIERDYVMDIDAQLNSDPNSYIDNPPSYGVLFTDTHRQGEHALLKASMLRRGNMKISDARLTDDDRELRKNPTKAGDLLFNKQTGTEPKDLIWLSHIGDYSALVFKDPDDFEVYARSIEKRRTVDDSEESHEYTVGLHCSRHILVKMCGPRGELDSEDVLSTLRHEWQHAEFNTVRGSVTWTQGYKYDTWDKRKEFENSWSCDKRIKLMKDELLAFYCGSSIYKAVSRLKNGYDETFSGQELAKLRNDLESVKQAIVDNSGEELDYFERRLLTAHLMTVHWENIPEAIDSWFDFYKKRRVDIRDILDVRKRVKALQAKHKNNLFPSAVIDAIQDRAVGIMDELEQLEKPFFAKYALYKTTSEEVFDTHKDIDNLYKELESLYGDSRSLIFGADKMGPEERQAIGDRYLETLLLAMENMRIDMSLIQEELVDGVFEASPEVVDMFSLAMNAKNIRCTYGVRGKKINFTLKVSSDDRSYRISTELN</sequence>
<proteinExistence type="predicted"/>
<dbReference type="AlphaFoldDB" id="A0A1F7W5Z0"/>
<evidence type="ECO:0000313" key="2">
    <source>
        <dbReference type="Proteomes" id="UP000176501"/>
    </source>
</evidence>
<name>A0A1F7W5Z0_9BACT</name>
<reference evidence="1 2" key="1">
    <citation type="journal article" date="2016" name="Nat. Commun.">
        <title>Thousands of microbial genomes shed light on interconnected biogeochemical processes in an aquifer system.</title>
        <authorList>
            <person name="Anantharaman K."/>
            <person name="Brown C.T."/>
            <person name="Hug L.A."/>
            <person name="Sharon I."/>
            <person name="Castelle C.J."/>
            <person name="Probst A.J."/>
            <person name="Thomas B.C."/>
            <person name="Singh A."/>
            <person name="Wilkins M.J."/>
            <person name="Karaoz U."/>
            <person name="Brodie E.L."/>
            <person name="Williams K.H."/>
            <person name="Hubbard S.S."/>
            <person name="Banfield J.F."/>
        </authorList>
    </citation>
    <scope>NUCLEOTIDE SEQUENCE [LARGE SCALE GENOMIC DNA]</scope>
</reference>